<protein>
    <recommendedName>
        <fullName evidence="2">Lipoprotein</fullName>
    </recommendedName>
</protein>
<name>A0A3B0YDV2_9ZZZZ</name>
<evidence type="ECO:0000313" key="1">
    <source>
        <dbReference type="EMBL" id="VAW74413.1"/>
    </source>
</evidence>
<organism evidence="1">
    <name type="scientific">hydrothermal vent metagenome</name>
    <dbReference type="NCBI Taxonomy" id="652676"/>
    <lineage>
        <taxon>unclassified sequences</taxon>
        <taxon>metagenomes</taxon>
        <taxon>ecological metagenomes</taxon>
    </lineage>
</organism>
<dbReference type="AlphaFoldDB" id="A0A3B0YDV2"/>
<reference evidence="1" key="1">
    <citation type="submission" date="2018-06" db="EMBL/GenBank/DDBJ databases">
        <authorList>
            <person name="Zhirakovskaya E."/>
        </authorList>
    </citation>
    <scope>NUCLEOTIDE SEQUENCE</scope>
</reference>
<sequence length="186" mass="20014">MSVKIHVMLGVLGFFGLSACQSTGVKTGYYSNPVSKGAELELVETLQVPAGLARVYLQAGEIQRYGQIDQYRPFCFFLMRDPAPLARDIQPAVFVIRSVNLREQDVRIAMPVRLAHAGLFGGSDGPGVISYETHMLLNAAGQSDPERLVCSGAFASPSEAAPIRLAQMRQALGSRVVVRVPGSVGH</sequence>
<dbReference type="EMBL" id="UOFN01000034">
    <property type="protein sequence ID" value="VAW74413.1"/>
    <property type="molecule type" value="Genomic_DNA"/>
</dbReference>
<accession>A0A3B0YDV2</accession>
<proteinExistence type="predicted"/>
<gene>
    <name evidence="1" type="ORF">MNBD_GAMMA15-1369</name>
</gene>
<evidence type="ECO:0008006" key="2">
    <source>
        <dbReference type="Google" id="ProtNLM"/>
    </source>
</evidence>
<dbReference type="PROSITE" id="PS51257">
    <property type="entry name" value="PROKAR_LIPOPROTEIN"/>
    <property type="match status" value="1"/>
</dbReference>